<dbReference type="PIRSF" id="PIRSF007663">
    <property type="entry name" value="UCP007663"/>
    <property type="match status" value="1"/>
</dbReference>
<keyword evidence="1" id="KW-0732">Signal</keyword>
<gene>
    <name evidence="5" type="ORF">H8S77_08300</name>
</gene>
<dbReference type="PANTHER" id="PTHR31084">
    <property type="entry name" value="ALPHA-L-FUCOSIDASE 2"/>
    <property type="match status" value="1"/>
</dbReference>
<evidence type="ECO:0000313" key="6">
    <source>
        <dbReference type="Proteomes" id="UP000644010"/>
    </source>
</evidence>
<feature type="domain" description="Alpha fucosidase A-like C-terminal" evidence="3">
    <location>
        <begin position="654"/>
        <end position="747"/>
    </location>
</feature>
<feature type="domain" description="Glycosyl hydrolase family 95 N-terminal" evidence="2">
    <location>
        <begin position="90"/>
        <end position="230"/>
    </location>
</feature>
<dbReference type="Gene3D" id="2.70.98.50">
    <property type="entry name" value="putative glycoside hydrolase family protein from bacillus halodurans"/>
    <property type="match status" value="1"/>
</dbReference>
<dbReference type="Pfam" id="PF14498">
    <property type="entry name" value="Glyco_hyd_65N_2"/>
    <property type="match status" value="2"/>
</dbReference>
<accession>A0ABR7DZE3</accession>
<evidence type="ECO:0000259" key="2">
    <source>
        <dbReference type="Pfam" id="PF14498"/>
    </source>
</evidence>
<feature type="signal peptide" evidence="1">
    <location>
        <begin position="1"/>
        <end position="24"/>
    </location>
</feature>
<organism evidence="5 6">
    <name type="scientific">Parabacteroides segnis</name>
    <dbReference type="NCBI Taxonomy" id="2763058"/>
    <lineage>
        <taxon>Bacteria</taxon>
        <taxon>Pseudomonadati</taxon>
        <taxon>Bacteroidota</taxon>
        <taxon>Bacteroidia</taxon>
        <taxon>Bacteroidales</taxon>
        <taxon>Tannerellaceae</taxon>
        <taxon>Parabacteroides</taxon>
    </lineage>
</organism>
<dbReference type="InterPro" id="IPR049053">
    <property type="entry name" value="AFCA-like_C"/>
</dbReference>
<dbReference type="InterPro" id="IPR027414">
    <property type="entry name" value="GH95_N_dom"/>
</dbReference>
<dbReference type="GO" id="GO:0016787">
    <property type="term" value="F:hydrolase activity"/>
    <property type="evidence" value="ECO:0007669"/>
    <property type="project" value="UniProtKB-KW"/>
</dbReference>
<keyword evidence="6" id="KW-1185">Reference proteome</keyword>
<evidence type="ECO:0000259" key="3">
    <source>
        <dbReference type="Pfam" id="PF21307"/>
    </source>
</evidence>
<comment type="caution">
    <text evidence="5">The sequence shown here is derived from an EMBL/GenBank/DDBJ whole genome shotgun (WGS) entry which is preliminary data.</text>
</comment>
<dbReference type="SUPFAM" id="SSF48208">
    <property type="entry name" value="Six-hairpin glycosidases"/>
    <property type="match status" value="1"/>
</dbReference>
<sequence>MNLYKCVFICISFFVLFGFSQALSAVPSGRKVQTDCLKLWYTKPATGWMTEALPIGNGRIGAMIFGGIEQDTIQFNDKTLWTGSTVSRGAFQNFGNIRIDFGTQGPVTSYQRSLDIEEAIASVGYQQEGVSYKREYLSSFPDDVIVIRLSADKKGKINFSLSLEGTHPDEIKVVEGREISLSGKLTLLSYAARLHVQNEGGSLTVQNGKLQVENADAATIVLGMGTNFSATNSSYITEGDSWKKAVDATVSRASGKSYKEIRKAHVADYQKLFGRVQLKLGEKKSNVPTDELFADYMKGTYHPVADVLFFQYGRYLMIASSRDGLDVPSNLQGLWNNSNTPPWEGDIHSNINVQMNYWPAEVTNLAECHLPFINYVYNESQTNESWKKMAREQNCKGWTMRTQNNIFGYSDWNWNRPANAWYCMHIWEKYLYDPCKDYLENMAYPVMKSACEFWMDRLVLDKQGCWVAPDEWSPEHGPWEDGVSYAQQLIADLFENTIEAGKLIGTDNVFIKELEEKYNRLDKGLAIGSWGQLKEWKYTEDDPQDTHRHLSHLIALYPGDAVSPLTMPEYAKAIEKSLDARADVGMGWSLTWKIALRARLFDGERAHSLLKKAMVLADGSLGRFGVYPNLLNALPYQIDGNFGATAGVAEMLIQSHRNELHLLPAIPSVWADGEVRGLRGRGGFEVDMVWRDKKLASAQIKASGDRECTLRTDVPLKVVNAGYSCEKDKHGHYITTFQPQKNKTYKIIADR</sequence>
<dbReference type="InterPro" id="IPR054363">
    <property type="entry name" value="GH95_cat"/>
</dbReference>
<name>A0ABR7DZE3_9BACT</name>
<dbReference type="InterPro" id="IPR013780">
    <property type="entry name" value="Glyco_hydro_b"/>
</dbReference>
<dbReference type="InterPro" id="IPR016518">
    <property type="entry name" value="Alpha-L-fucosidase"/>
</dbReference>
<proteinExistence type="predicted"/>
<dbReference type="PANTHER" id="PTHR31084:SF19">
    <property type="entry name" value="GLYCOSYL HYDROLASE FAMILY 95 N-TERMINAL DOMAIN-CONTAINING PROTEIN"/>
    <property type="match status" value="1"/>
</dbReference>
<dbReference type="Gene3D" id="2.60.40.1180">
    <property type="entry name" value="Golgi alpha-mannosidase II"/>
    <property type="match status" value="1"/>
</dbReference>
<evidence type="ECO:0000256" key="1">
    <source>
        <dbReference type="SAM" id="SignalP"/>
    </source>
</evidence>
<feature type="domain" description="Glycosyl hydrolase family 95 catalytic" evidence="4">
    <location>
        <begin position="257"/>
        <end position="652"/>
    </location>
</feature>
<dbReference type="Pfam" id="PF22124">
    <property type="entry name" value="Glyco_hydro_95_cat"/>
    <property type="match status" value="1"/>
</dbReference>
<reference evidence="5 6" key="1">
    <citation type="submission" date="2020-08" db="EMBL/GenBank/DDBJ databases">
        <title>Genome public.</title>
        <authorList>
            <person name="Liu C."/>
            <person name="Sun Q."/>
        </authorList>
    </citation>
    <scope>NUCLEOTIDE SEQUENCE [LARGE SCALE GENOMIC DNA]</scope>
    <source>
        <strain evidence="5 6">BX2</strain>
    </source>
</reference>
<dbReference type="EMBL" id="JACOOI010000007">
    <property type="protein sequence ID" value="MBC5642886.1"/>
    <property type="molecule type" value="Genomic_DNA"/>
</dbReference>
<dbReference type="Pfam" id="PF21307">
    <property type="entry name" value="Glyco_hydro_95_C"/>
    <property type="match status" value="1"/>
</dbReference>
<feature type="chain" id="PRO_5045364825" evidence="1">
    <location>
        <begin position="25"/>
        <end position="751"/>
    </location>
</feature>
<evidence type="ECO:0000313" key="5">
    <source>
        <dbReference type="EMBL" id="MBC5642886.1"/>
    </source>
</evidence>
<feature type="domain" description="Glycosyl hydrolase family 95 N-terminal" evidence="2">
    <location>
        <begin position="39"/>
        <end position="87"/>
    </location>
</feature>
<evidence type="ECO:0000259" key="4">
    <source>
        <dbReference type="Pfam" id="PF22124"/>
    </source>
</evidence>
<dbReference type="Proteomes" id="UP000644010">
    <property type="component" value="Unassembled WGS sequence"/>
</dbReference>
<keyword evidence="5" id="KW-0378">Hydrolase</keyword>
<dbReference type="InterPro" id="IPR008928">
    <property type="entry name" value="6-hairpin_glycosidase_sf"/>
</dbReference>
<protein>
    <submittedName>
        <fullName evidence="5">Glycoside hydrolase family 95 protein</fullName>
    </submittedName>
</protein>